<evidence type="ECO:0000313" key="3">
    <source>
        <dbReference type="EMBL" id="SFK08210.1"/>
    </source>
</evidence>
<gene>
    <name evidence="3" type="ORF">SAMN04488082_113109</name>
</gene>
<feature type="domain" description="Glycosyltransferase subfamily 4-like N-terminal" evidence="2">
    <location>
        <begin position="54"/>
        <end position="191"/>
    </location>
</feature>
<evidence type="ECO:0000259" key="1">
    <source>
        <dbReference type="Pfam" id="PF00534"/>
    </source>
</evidence>
<dbReference type="CDD" id="cd03804">
    <property type="entry name" value="GT4_WbaZ-like"/>
    <property type="match status" value="1"/>
</dbReference>
<dbReference type="GO" id="GO:0016757">
    <property type="term" value="F:glycosyltransferase activity"/>
    <property type="evidence" value="ECO:0007669"/>
    <property type="project" value="InterPro"/>
</dbReference>
<dbReference type="RefSeq" id="WP_092376351.1">
    <property type="nucleotide sequence ID" value="NZ_FORX01000013.1"/>
</dbReference>
<dbReference type="PANTHER" id="PTHR45947:SF3">
    <property type="entry name" value="SULFOQUINOVOSYL TRANSFERASE SQD2"/>
    <property type="match status" value="1"/>
</dbReference>
<dbReference type="SUPFAM" id="SSF53756">
    <property type="entry name" value="UDP-Glycosyltransferase/glycogen phosphorylase"/>
    <property type="match status" value="1"/>
</dbReference>
<dbReference type="InterPro" id="IPR001296">
    <property type="entry name" value="Glyco_trans_1"/>
</dbReference>
<keyword evidence="4" id="KW-1185">Reference proteome</keyword>
<dbReference type="OrthoDB" id="9801609at2"/>
<feature type="domain" description="Glycosyl transferase family 1" evidence="1">
    <location>
        <begin position="193"/>
        <end position="330"/>
    </location>
</feature>
<protein>
    <submittedName>
        <fullName evidence="3">Glycosyltransferase involved in cell wall bisynthesis</fullName>
    </submittedName>
</protein>
<dbReference type="EMBL" id="FORX01000013">
    <property type="protein sequence ID" value="SFK08210.1"/>
    <property type="molecule type" value="Genomic_DNA"/>
</dbReference>
<evidence type="ECO:0000259" key="2">
    <source>
        <dbReference type="Pfam" id="PF13439"/>
    </source>
</evidence>
<sequence length="371" mass="42996">MKIAIIHDWLIYIAGAENVLAQILKIFPNSDLFSVINHLSKEDKKVLYDKNTKNTFIQNFPFSKKLYQKYLPFMPFAIEQLDVSSYDLIISSSYAVAKGVITGPNQLHICYCHTPIRYAWDLQHQYLTESNLTKGIKSLVARYILFKIRNWDYRTANNVDFFIANSKFVKKRIHKIYRRDSDVIYPGIDISDFHFSPLKENYYLTASRLVPYKKIDLIVKSFNKLPNRQLVVIGDGPQLKKIKSIANSNIIILGYQPTEILRHHLQKAKAFIFAAEEDFGIIPIEAQACGTPVIAFKKGGTLETVIDEKTGIFFDDQTEESIINAVNNFERFFKYDPEIIRNHASKFSNYAFSNKFYAFVIEKYNDFIANK</sequence>
<reference evidence="4" key="1">
    <citation type="submission" date="2016-10" db="EMBL/GenBank/DDBJ databases">
        <authorList>
            <person name="Varghese N."/>
            <person name="Submissions S."/>
        </authorList>
    </citation>
    <scope>NUCLEOTIDE SEQUENCE [LARGE SCALE GENOMIC DNA]</scope>
    <source>
        <strain evidence="4">DSM 5918</strain>
    </source>
</reference>
<dbReference type="Pfam" id="PF00534">
    <property type="entry name" value="Glycos_transf_1"/>
    <property type="match status" value="1"/>
</dbReference>
<organism evidence="3 4">
    <name type="scientific">Desulfomicrobium apsheronum</name>
    <dbReference type="NCBI Taxonomy" id="52560"/>
    <lineage>
        <taxon>Bacteria</taxon>
        <taxon>Pseudomonadati</taxon>
        <taxon>Thermodesulfobacteriota</taxon>
        <taxon>Desulfovibrionia</taxon>
        <taxon>Desulfovibrionales</taxon>
        <taxon>Desulfomicrobiaceae</taxon>
        <taxon>Desulfomicrobium</taxon>
    </lineage>
</organism>
<proteinExistence type="predicted"/>
<evidence type="ECO:0000313" key="4">
    <source>
        <dbReference type="Proteomes" id="UP000198635"/>
    </source>
</evidence>
<dbReference type="PANTHER" id="PTHR45947">
    <property type="entry name" value="SULFOQUINOVOSYL TRANSFERASE SQD2"/>
    <property type="match status" value="1"/>
</dbReference>
<dbReference type="Gene3D" id="3.40.50.2000">
    <property type="entry name" value="Glycogen Phosphorylase B"/>
    <property type="match status" value="2"/>
</dbReference>
<dbReference type="STRING" id="52560.SAMN04488082_113109"/>
<dbReference type="Pfam" id="PF13439">
    <property type="entry name" value="Glyco_transf_4"/>
    <property type="match status" value="1"/>
</dbReference>
<accession>A0A1I3WLJ2</accession>
<name>A0A1I3WLJ2_9BACT</name>
<dbReference type="Proteomes" id="UP000198635">
    <property type="component" value="Unassembled WGS sequence"/>
</dbReference>
<dbReference type="InterPro" id="IPR050194">
    <property type="entry name" value="Glycosyltransferase_grp1"/>
</dbReference>
<dbReference type="InterPro" id="IPR028098">
    <property type="entry name" value="Glyco_trans_4-like_N"/>
</dbReference>
<dbReference type="AlphaFoldDB" id="A0A1I3WLJ2"/>
<keyword evidence="3" id="KW-0808">Transferase</keyword>